<reference evidence="5 6" key="1">
    <citation type="submission" date="2020-03" db="EMBL/GenBank/DDBJ databases">
        <title>Genomic Encyclopedia of Type Strains, Phase IV (KMG-IV): sequencing the most valuable type-strain genomes for metagenomic binning, comparative biology and taxonomic classification.</title>
        <authorList>
            <person name="Goeker M."/>
        </authorList>
    </citation>
    <scope>NUCLEOTIDE SEQUENCE [LARGE SCALE GENOMIC DNA]</scope>
    <source>
        <strain evidence="5 6">DSM 24233</strain>
    </source>
</reference>
<dbReference type="Proteomes" id="UP000580856">
    <property type="component" value="Unassembled WGS sequence"/>
</dbReference>
<feature type="signal peptide" evidence="3">
    <location>
        <begin position="1"/>
        <end position="23"/>
    </location>
</feature>
<keyword evidence="6" id="KW-1185">Reference proteome</keyword>
<dbReference type="RefSeq" id="WP_167939869.1">
    <property type="nucleotide sequence ID" value="NZ_JAATJA010000001.1"/>
</dbReference>
<dbReference type="Pfam" id="PF13145">
    <property type="entry name" value="Rotamase_2"/>
    <property type="match status" value="1"/>
</dbReference>
<organism evidence="5 6">
    <name type="scientific">Desulfobaculum xiamenense</name>
    <dbReference type="NCBI Taxonomy" id="995050"/>
    <lineage>
        <taxon>Bacteria</taxon>
        <taxon>Pseudomonadati</taxon>
        <taxon>Thermodesulfobacteriota</taxon>
        <taxon>Desulfovibrionia</taxon>
        <taxon>Desulfovibrionales</taxon>
        <taxon>Desulfovibrionaceae</taxon>
        <taxon>Desulfobaculum</taxon>
    </lineage>
</organism>
<dbReference type="PROSITE" id="PS50198">
    <property type="entry name" value="PPIC_PPIASE_2"/>
    <property type="match status" value="1"/>
</dbReference>
<evidence type="ECO:0000259" key="4">
    <source>
        <dbReference type="PROSITE" id="PS50198"/>
    </source>
</evidence>
<comment type="caution">
    <text evidence="5">The sequence shown here is derived from an EMBL/GenBank/DDBJ whole genome shotgun (WGS) entry which is preliminary data.</text>
</comment>
<dbReference type="SUPFAM" id="SSF109998">
    <property type="entry name" value="Triger factor/SurA peptide-binding domain-like"/>
    <property type="match status" value="1"/>
</dbReference>
<dbReference type="EMBL" id="JAATJA010000001">
    <property type="protein sequence ID" value="NJB66761.1"/>
    <property type="molecule type" value="Genomic_DNA"/>
</dbReference>
<dbReference type="EC" id="5.2.1.8" evidence="5"/>
<dbReference type="AlphaFoldDB" id="A0A846QER3"/>
<dbReference type="InterPro" id="IPR000297">
    <property type="entry name" value="PPIase_PpiC"/>
</dbReference>
<evidence type="ECO:0000256" key="3">
    <source>
        <dbReference type="SAM" id="SignalP"/>
    </source>
</evidence>
<accession>A0A846QER3</accession>
<sequence>MNRLCRYILTVCCVLLLAPAAWGGQVVDRVVGVVNGDIITLFELNERVKPILERFRGRELTEADKTAILGLKRKMLDGMINNILIRQEVARLGIDVSDVELENEVDSYKKRAQMTEEDFARQLKLEGLTRDEFKNRLKDDILRHKLLGFMVKRKVAVTKEDVARYYEANSFEFRDDSEVDLSLIICGPETNAAELRERIARGEISFADAADLYTRGPGVGQGGRIGAMAWNDLAGDWHDALAGVGPGEMTQPFVVQGHEALLFVNEAEEGGTTPLEKVESRIYDKLFQERLEQRFQEYIDNLKANALIEIKL</sequence>
<evidence type="ECO:0000256" key="2">
    <source>
        <dbReference type="PROSITE-ProRule" id="PRU00278"/>
    </source>
</evidence>
<dbReference type="InterPro" id="IPR027304">
    <property type="entry name" value="Trigger_fact/SurA_dom_sf"/>
</dbReference>
<dbReference type="Pfam" id="PF13624">
    <property type="entry name" value="SurA_N_3"/>
    <property type="match status" value="1"/>
</dbReference>
<gene>
    <name evidence="5" type="ORF">GGQ74_000401</name>
</gene>
<protein>
    <submittedName>
        <fullName evidence="5">Peptidyl-prolyl cis-trans isomerase SurA</fullName>
        <ecNumber evidence="5">5.2.1.8</ecNumber>
    </submittedName>
</protein>
<feature type="chain" id="PRO_5032979794" evidence="3">
    <location>
        <begin position="24"/>
        <end position="312"/>
    </location>
</feature>
<evidence type="ECO:0000256" key="1">
    <source>
        <dbReference type="ARBA" id="ARBA00022729"/>
    </source>
</evidence>
<keyword evidence="1 3" id="KW-0732">Signal</keyword>
<keyword evidence="2" id="KW-0697">Rotamase</keyword>
<dbReference type="GO" id="GO:0003755">
    <property type="term" value="F:peptidyl-prolyl cis-trans isomerase activity"/>
    <property type="evidence" value="ECO:0007669"/>
    <property type="project" value="UniProtKB-KW"/>
</dbReference>
<dbReference type="Gene3D" id="3.10.50.40">
    <property type="match status" value="1"/>
</dbReference>
<name>A0A846QER3_9BACT</name>
<dbReference type="SUPFAM" id="SSF54534">
    <property type="entry name" value="FKBP-like"/>
    <property type="match status" value="1"/>
</dbReference>
<dbReference type="PANTHER" id="PTHR47637:SF1">
    <property type="entry name" value="CHAPERONE SURA"/>
    <property type="match status" value="1"/>
</dbReference>
<evidence type="ECO:0000313" key="6">
    <source>
        <dbReference type="Proteomes" id="UP000580856"/>
    </source>
</evidence>
<dbReference type="Gene3D" id="1.10.4030.10">
    <property type="entry name" value="Porin chaperone SurA, peptide-binding domain"/>
    <property type="match status" value="1"/>
</dbReference>
<dbReference type="InterPro" id="IPR050280">
    <property type="entry name" value="OMP_Chaperone_SurA"/>
</dbReference>
<dbReference type="InterPro" id="IPR046357">
    <property type="entry name" value="PPIase_dom_sf"/>
</dbReference>
<evidence type="ECO:0000313" key="5">
    <source>
        <dbReference type="EMBL" id="NJB66761.1"/>
    </source>
</evidence>
<feature type="domain" description="PpiC" evidence="4">
    <location>
        <begin position="176"/>
        <end position="266"/>
    </location>
</feature>
<dbReference type="PANTHER" id="PTHR47637">
    <property type="entry name" value="CHAPERONE SURA"/>
    <property type="match status" value="1"/>
</dbReference>
<proteinExistence type="predicted"/>
<keyword evidence="2 5" id="KW-0413">Isomerase</keyword>